<dbReference type="InterPro" id="IPR036410">
    <property type="entry name" value="HSP_DnaJ_Cys-rich_dom_sf"/>
</dbReference>
<organism evidence="1">
    <name type="scientific">viral metagenome</name>
    <dbReference type="NCBI Taxonomy" id="1070528"/>
    <lineage>
        <taxon>unclassified sequences</taxon>
        <taxon>metagenomes</taxon>
        <taxon>organismal metagenomes</taxon>
    </lineage>
</organism>
<sequence length="55" mass="5988">MSEMKKEEAKDCPKCKGTGRGHFFTNIPGVGKIKDPIHGCGNCNGTGRVPLERKE</sequence>
<dbReference type="EMBL" id="MT144395">
    <property type="protein sequence ID" value="QJA53126.1"/>
    <property type="molecule type" value="Genomic_DNA"/>
</dbReference>
<dbReference type="AlphaFoldDB" id="A0A6H1ZYW8"/>
<accession>A0A6H1ZYW8</accession>
<proteinExistence type="predicted"/>
<protein>
    <submittedName>
        <fullName evidence="1">Putative chaperone</fullName>
    </submittedName>
</protein>
<name>A0A6H1ZYW8_9ZZZZ</name>
<dbReference type="Gene3D" id="6.20.20.10">
    <property type="match status" value="1"/>
</dbReference>
<evidence type="ECO:0000313" key="1">
    <source>
        <dbReference type="EMBL" id="QJA53126.1"/>
    </source>
</evidence>
<gene>
    <name evidence="1" type="ORF">TM448A03242_0013</name>
</gene>
<dbReference type="SUPFAM" id="SSF57938">
    <property type="entry name" value="DnaJ/Hsp40 cysteine-rich domain"/>
    <property type="match status" value="1"/>
</dbReference>
<reference evidence="1" key="1">
    <citation type="submission" date="2020-03" db="EMBL/GenBank/DDBJ databases">
        <title>The deep terrestrial virosphere.</title>
        <authorList>
            <person name="Holmfeldt K."/>
            <person name="Nilsson E."/>
            <person name="Simone D."/>
            <person name="Lopez-Fernandez M."/>
            <person name="Wu X."/>
            <person name="de Brujin I."/>
            <person name="Lundin D."/>
            <person name="Andersson A."/>
            <person name="Bertilsson S."/>
            <person name="Dopson M."/>
        </authorList>
    </citation>
    <scope>NUCLEOTIDE SEQUENCE</scope>
    <source>
        <strain evidence="1">TM448A03242</strain>
    </source>
</reference>